<keyword evidence="3" id="KW-0235">DNA replication</keyword>
<keyword evidence="4" id="KW-0239">DNA-directed DNA polymerase</keyword>
<dbReference type="GO" id="GO:0009360">
    <property type="term" value="C:DNA polymerase III complex"/>
    <property type="evidence" value="ECO:0007669"/>
    <property type="project" value="TreeGrafter"/>
</dbReference>
<dbReference type="PANTHER" id="PTHR34388">
    <property type="entry name" value="DNA POLYMERASE III SUBUNIT DELTA"/>
    <property type="match status" value="1"/>
</dbReference>
<evidence type="ECO:0000313" key="6">
    <source>
        <dbReference type="Proteomes" id="UP000001522"/>
    </source>
</evidence>
<dbReference type="InterPro" id="IPR027417">
    <property type="entry name" value="P-loop_NTPase"/>
</dbReference>
<dbReference type="AlphaFoldDB" id="D3UJ34"/>
<dbReference type="NCBIfam" id="NF006302">
    <property type="entry name" value="PRK08487.1-5"/>
    <property type="match status" value="1"/>
</dbReference>
<dbReference type="InterPro" id="IPR005790">
    <property type="entry name" value="DNA_polIII_delta"/>
</dbReference>
<dbReference type="GO" id="GO:0003887">
    <property type="term" value="F:DNA-directed DNA polymerase activity"/>
    <property type="evidence" value="ECO:0007669"/>
    <property type="project" value="UniProtKB-KW"/>
</dbReference>
<dbReference type="Gene3D" id="3.40.50.300">
    <property type="entry name" value="P-loop containing nucleotide triphosphate hydrolases"/>
    <property type="match status" value="1"/>
</dbReference>
<gene>
    <name evidence="5" type="ordered locus">HMU12550</name>
</gene>
<dbReference type="EMBL" id="FN555004">
    <property type="protein sequence ID" value="CBG40509.1"/>
    <property type="molecule type" value="Genomic_DNA"/>
</dbReference>
<keyword evidence="2" id="KW-0548">Nucleotidyltransferase</keyword>
<sequence length="326" mass="37464">MYKKEFDALLAKSIPQAMLFYGDGFYVDFYTKKILQKMQDANITTLYFSDYQLDSVLDILGQGSLFGGNNVVVLKLDSKLSKKECQILLGCLKENPANALIINFLRSENKTLAQYGQDSRIFASNFQAENAIDVQFFAPSFSEGVGILKERSRELDIDIEDFLLQNLLQIQNGDIAIALGELQKYQIFEEKITLQDLQQLSYGLGSVDMEDFLESLFGREDYLQVYERLQEEGGDGMEVLGFLERYFFILFSFCAYIKSHGFYKAKEILGYQPPDFVAKQYANRAIKIKVKQFREIFEALADWRNAQFRGEKEADIRCLIKIKASL</sequence>
<dbReference type="GO" id="GO:0006261">
    <property type="term" value="P:DNA-templated DNA replication"/>
    <property type="evidence" value="ECO:0007669"/>
    <property type="project" value="TreeGrafter"/>
</dbReference>
<accession>D3UJ34</accession>
<dbReference type="KEGG" id="hms:HMU12550"/>
<dbReference type="eggNOG" id="COG1466">
    <property type="taxonomic scope" value="Bacteria"/>
</dbReference>
<dbReference type="GO" id="GO:0003677">
    <property type="term" value="F:DNA binding"/>
    <property type="evidence" value="ECO:0007669"/>
    <property type="project" value="InterPro"/>
</dbReference>
<keyword evidence="1" id="KW-0808">Transferase</keyword>
<evidence type="ECO:0000256" key="1">
    <source>
        <dbReference type="ARBA" id="ARBA00022679"/>
    </source>
</evidence>
<dbReference type="Gene3D" id="1.20.272.10">
    <property type="match status" value="1"/>
</dbReference>
<dbReference type="SUPFAM" id="SSF52540">
    <property type="entry name" value="P-loop containing nucleoside triphosphate hydrolases"/>
    <property type="match status" value="1"/>
</dbReference>
<dbReference type="HOGENOM" id="CLU_073022_0_0_7"/>
<dbReference type="PANTHER" id="PTHR34388:SF1">
    <property type="entry name" value="DNA POLYMERASE III SUBUNIT DELTA"/>
    <property type="match status" value="1"/>
</dbReference>
<dbReference type="NCBIfam" id="TIGR01128">
    <property type="entry name" value="holA"/>
    <property type="match status" value="1"/>
</dbReference>
<organism evidence="5 6">
    <name type="scientific">Helicobacter mustelae (strain ATCC 43772 / CCUG 25715 / CIP 103759 / LMG 18044 / NCTC 12198 / R85-136P)</name>
    <name type="common">Campylobacter mustelae</name>
    <dbReference type="NCBI Taxonomy" id="679897"/>
    <lineage>
        <taxon>Bacteria</taxon>
        <taxon>Pseudomonadati</taxon>
        <taxon>Campylobacterota</taxon>
        <taxon>Epsilonproteobacteria</taxon>
        <taxon>Campylobacterales</taxon>
        <taxon>Helicobacteraceae</taxon>
        <taxon>Helicobacter</taxon>
    </lineage>
</organism>
<protein>
    <submittedName>
        <fullName evidence="5">Putative DNA polymerase III, delta subunit</fullName>
    </submittedName>
</protein>
<reference evidence="5 6" key="1">
    <citation type="journal article" date="2010" name="BMC Genomics">
        <title>Comparative genomics and proteomics of Helicobacter mustelae, an ulcerogenic and carcinogenic gastric pathogen.</title>
        <authorList>
            <person name="O'Toole P.W."/>
            <person name="Snelling W.J."/>
            <person name="Canchaya C."/>
            <person name="Forde B.M."/>
            <person name="Hardie K.R."/>
            <person name="Josenhans C."/>
            <person name="Graham R.L.J."/>
            <person name="McMullan G."/>
            <person name="Parkhill J."/>
            <person name="Belda E."/>
            <person name="Bentley S.D."/>
        </authorList>
    </citation>
    <scope>NUCLEOTIDE SEQUENCE [LARGE SCALE GENOMIC DNA]</scope>
    <source>
        <strain evidence="6">ATCC 43772 / LMG 18044 / NCTC 12198 / 12198</strain>
    </source>
</reference>
<evidence type="ECO:0000256" key="2">
    <source>
        <dbReference type="ARBA" id="ARBA00022695"/>
    </source>
</evidence>
<dbReference type="Proteomes" id="UP000001522">
    <property type="component" value="Chromosome"/>
</dbReference>
<keyword evidence="6" id="KW-1185">Reference proteome</keyword>
<proteinExistence type="predicted"/>
<evidence type="ECO:0000256" key="4">
    <source>
        <dbReference type="ARBA" id="ARBA00022932"/>
    </source>
</evidence>
<name>D3UJ34_HELM1</name>
<evidence type="ECO:0000313" key="5">
    <source>
        <dbReference type="EMBL" id="CBG40509.1"/>
    </source>
</evidence>
<dbReference type="RefSeq" id="WP_013023576.1">
    <property type="nucleotide sequence ID" value="NC_013949.1"/>
</dbReference>
<dbReference type="STRING" id="679897.HMU12550"/>
<evidence type="ECO:0000256" key="3">
    <source>
        <dbReference type="ARBA" id="ARBA00022705"/>
    </source>
</evidence>